<comment type="caution">
    <text evidence="1">The sequence shown here is derived from an EMBL/GenBank/DDBJ whole genome shotgun (WGS) entry which is preliminary data.</text>
</comment>
<organism evidence="1 2">
    <name type="scientific">Paenibacillus plantarum</name>
    <dbReference type="NCBI Taxonomy" id="2654975"/>
    <lineage>
        <taxon>Bacteria</taxon>
        <taxon>Bacillati</taxon>
        <taxon>Bacillota</taxon>
        <taxon>Bacilli</taxon>
        <taxon>Bacillales</taxon>
        <taxon>Paenibacillaceae</taxon>
        <taxon>Paenibacillus</taxon>
    </lineage>
</organism>
<dbReference type="InterPro" id="IPR052209">
    <property type="entry name" value="CbiZ"/>
</dbReference>
<dbReference type="PANTHER" id="PTHR35336">
    <property type="entry name" value="ADENOSYLCOBINAMIDE AMIDOHYDROLASE"/>
    <property type="match status" value="1"/>
</dbReference>
<sequence>MICPMMQSEGEETSTRSLIAGIGMKQVVSPHGRYMQITSDNPLRTLNSSPWGGGFGHHRVLMNRQVDKTYNETDPLVEMEAFIAREGLKPQDTAGMLTAAWVNDVGFSELAWPLEEEHRVQPVEAVYEHESLRVAAWVTVGLGNKARAGAILPAASLYPGTINTIVVIEGSLTDAAMVNAVITATEAKAAALQALNITVNGQIATGTSTDAVLIAATGRGTSFRYAGTATTLGYLIGRTVHDAILASGQLYEIEMSKRVAVNLQGECT</sequence>
<gene>
    <name evidence="1" type="ORF">GC096_25830</name>
</gene>
<dbReference type="EMBL" id="WHNY01000067">
    <property type="protein sequence ID" value="NOU67471.1"/>
    <property type="molecule type" value="Genomic_DNA"/>
</dbReference>
<accession>A0ABX1XHJ0</accession>
<evidence type="ECO:0008006" key="3">
    <source>
        <dbReference type="Google" id="ProtNLM"/>
    </source>
</evidence>
<protein>
    <recommendedName>
        <fullName evidence="3">Adenosylcobinamide amidohydrolase</fullName>
    </recommendedName>
</protein>
<dbReference type="Pfam" id="PF01955">
    <property type="entry name" value="CbiZ"/>
    <property type="match status" value="2"/>
</dbReference>
<dbReference type="PANTHER" id="PTHR35336:SF5">
    <property type="entry name" value="ADENOSYLCOBINAMIDE AMIDOHYDROLASE"/>
    <property type="match status" value="1"/>
</dbReference>
<dbReference type="Proteomes" id="UP000653578">
    <property type="component" value="Unassembled WGS sequence"/>
</dbReference>
<keyword evidence="2" id="KW-1185">Reference proteome</keyword>
<proteinExistence type="predicted"/>
<evidence type="ECO:0000313" key="1">
    <source>
        <dbReference type="EMBL" id="NOU67471.1"/>
    </source>
</evidence>
<dbReference type="InterPro" id="IPR002808">
    <property type="entry name" value="AdoCbi_amidolase"/>
</dbReference>
<reference evidence="1 2" key="1">
    <citation type="submission" date="2019-10" db="EMBL/GenBank/DDBJ databases">
        <title>Description of Paenibacillus humi sp. nov.</title>
        <authorList>
            <person name="Carlier A."/>
            <person name="Qi S."/>
        </authorList>
    </citation>
    <scope>NUCLEOTIDE SEQUENCE [LARGE SCALE GENOMIC DNA]</scope>
    <source>
        <strain evidence="1 2">LMG 31461</strain>
    </source>
</reference>
<evidence type="ECO:0000313" key="2">
    <source>
        <dbReference type="Proteomes" id="UP000653578"/>
    </source>
</evidence>
<name>A0ABX1XHJ0_9BACL</name>